<evidence type="ECO:0000256" key="2">
    <source>
        <dbReference type="ARBA" id="ARBA00022723"/>
    </source>
</evidence>
<dbReference type="GO" id="GO:0046872">
    <property type="term" value="F:metal ion binding"/>
    <property type="evidence" value="ECO:0007669"/>
    <property type="project" value="UniProtKB-KW"/>
</dbReference>
<keyword evidence="8" id="KW-0119">Carbohydrate metabolism</keyword>
<dbReference type="Pfam" id="PF00294">
    <property type="entry name" value="PfkB"/>
    <property type="match status" value="1"/>
</dbReference>
<keyword evidence="4" id="KW-0418">Kinase</keyword>
<reference evidence="10" key="1">
    <citation type="submission" date="2020-05" db="EMBL/GenBank/DDBJ databases">
        <authorList>
            <person name="Chiriac C."/>
            <person name="Salcher M."/>
            <person name="Ghai R."/>
            <person name="Kavagutti S V."/>
        </authorList>
    </citation>
    <scope>NUCLEOTIDE SEQUENCE</scope>
</reference>
<evidence type="ECO:0000256" key="6">
    <source>
        <dbReference type="ARBA" id="ARBA00022842"/>
    </source>
</evidence>
<dbReference type="AlphaFoldDB" id="A0A6J6SBU1"/>
<evidence type="ECO:0000256" key="1">
    <source>
        <dbReference type="ARBA" id="ARBA00022679"/>
    </source>
</evidence>
<organism evidence="10">
    <name type="scientific">freshwater metagenome</name>
    <dbReference type="NCBI Taxonomy" id="449393"/>
    <lineage>
        <taxon>unclassified sequences</taxon>
        <taxon>metagenomes</taxon>
        <taxon>ecological metagenomes</taxon>
    </lineage>
</organism>
<dbReference type="GO" id="GO:0005829">
    <property type="term" value="C:cytosol"/>
    <property type="evidence" value="ECO:0007669"/>
    <property type="project" value="TreeGrafter"/>
</dbReference>
<evidence type="ECO:0000256" key="8">
    <source>
        <dbReference type="ARBA" id="ARBA00023277"/>
    </source>
</evidence>
<dbReference type="PRINTS" id="PR00990">
    <property type="entry name" value="RIBOKINASE"/>
</dbReference>
<dbReference type="PANTHER" id="PTHR10584:SF166">
    <property type="entry name" value="RIBOKINASE"/>
    <property type="match status" value="1"/>
</dbReference>
<dbReference type="EMBL" id="CAEZYV010000022">
    <property type="protein sequence ID" value="CAB4731859.1"/>
    <property type="molecule type" value="Genomic_DNA"/>
</dbReference>
<feature type="domain" description="Carbohydrate kinase PfkB" evidence="9">
    <location>
        <begin position="4"/>
        <end position="292"/>
    </location>
</feature>
<evidence type="ECO:0000259" key="9">
    <source>
        <dbReference type="Pfam" id="PF00294"/>
    </source>
</evidence>
<dbReference type="CDD" id="cd01174">
    <property type="entry name" value="ribokinase"/>
    <property type="match status" value="1"/>
</dbReference>
<keyword evidence="6" id="KW-0460">Magnesium</keyword>
<name>A0A6J6SBU1_9ZZZZ</name>
<evidence type="ECO:0000313" key="10">
    <source>
        <dbReference type="EMBL" id="CAB4731859.1"/>
    </source>
</evidence>
<keyword evidence="5" id="KW-0067">ATP-binding</keyword>
<dbReference type="InterPro" id="IPR029056">
    <property type="entry name" value="Ribokinase-like"/>
</dbReference>
<dbReference type="SUPFAM" id="SSF53613">
    <property type="entry name" value="Ribokinase-like"/>
    <property type="match status" value="1"/>
</dbReference>
<dbReference type="HAMAP" id="MF_01987">
    <property type="entry name" value="Ribokinase"/>
    <property type="match status" value="1"/>
</dbReference>
<dbReference type="GO" id="GO:0004747">
    <property type="term" value="F:ribokinase activity"/>
    <property type="evidence" value="ECO:0007669"/>
    <property type="project" value="InterPro"/>
</dbReference>
<dbReference type="InterPro" id="IPR011877">
    <property type="entry name" value="Ribokinase"/>
</dbReference>
<dbReference type="InterPro" id="IPR011611">
    <property type="entry name" value="PfkB_dom"/>
</dbReference>
<proteinExistence type="inferred from homology"/>
<protein>
    <submittedName>
        <fullName evidence="10">Unannotated protein</fullName>
    </submittedName>
</protein>
<evidence type="ECO:0000256" key="4">
    <source>
        <dbReference type="ARBA" id="ARBA00022777"/>
    </source>
</evidence>
<keyword evidence="2" id="KW-0479">Metal-binding</keyword>
<evidence type="ECO:0000256" key="3">
    <source>
        <dbReference type="ARBA" id="ARBA00022741"/>
    </source>
</evidence>
<keyword evidence="3" id="KW-0547">Nucleotide-binding</keyword>
<evidence type="ECO:0000256" key="5">
    <source>
        <dbReference type="ARBA" id="ARBA00022840"/>
    </source>
</evidence>
<accession>A0A6J6SBU1</accession>
<gene>
    <name evidence="10" type="ORF">UFOPK2788_00243</name>
</gene>
<dbReference type="GO" id="GO:0006014">
    <property type="term" value="P:D-ribose metabolic process"/>
    <property type="evidence" value="ECO:0007669"/>
    <property type="project" value="InterPro"/>
</dbReference>
<keyword evidence="7" id="KW-0630">Potassium</keyword>
<dbReference type="InterPro" id="IPR002139">
    <property type="entry name" value="Ribo/fructo_kinase"/>
</dbReference>
<dbReference type="GO" id="GO:0005524">
    <property type="term" value="F:ATP binding"/>
    <property type="evidence" value="ECO:0007669"/>
    <property type="project" value="UniProtKB-KW"/>
</dbReference>
<keyword evidence="1" id="KW-0808">Transferase</keyword>
<evidence type="ECO:0000256" key="7">
    <source>
        <dbReference type="ARBA" id="ARBA00022958"/>
    </source>
</evidence>
<dbReference type="Gene3D" id="3.40.1190.20">
    <property type="match status" value="1"/>
</dbReference>
<sequence>MRPKVTTLGSFMMDLVAYTPRRPASGETLRGDSFAIALGGKGFNQAIAAGRAGAQSAMLGNLGSDGFGDDFMKAFGDEGVQATDIERSSELGTGVGHISVQTSDGDNSIIIIPQSNDLGTAAYISRHAKTIIESNILLLQLELPTDGNLAAAKLAKENNVTVVLTPAPVAPLTGWEGLVDVVVPNEGEAAALTGIEGDFAKQAEALTKQLGCKNVVITLGPKGAFVTDGARSETISAPKVTAIDTIGAGDTMCANLATRLAAGDDIFAATKFGIYAATLKVTRKGAAMASPTPDEVNKFMSENN</sequence>
<dbReference type="PANTHER" id="PTHR10584">
    <property type="entry name" value="SUGAR KINASE"/>
    <property type="match status" value="1"/>
</dbReference>